<keyword evidence="1" id="KW-1133">Transmembrane helix</keyword>
<dbReference type="Proteomes" id="UP000240912">
    <property type="component" value="Unassembled WGS sequence"/>
</dbReference>
<gene>
    <name evidence="2" type="ORF">C7T94_03665</name>
</gene>
<reference evidence="2 3" key="1">
    <citation type="submission" date="2018-03" db="EMBL/GenBank/DDBJ databases">
        <authorList>
            <person name="Keele B.F."/>
        </authorList>
    </citation>
    <scope>NUCLEOTIDE SEQUENCE [LARGE SCALE GENOMIC DNA]</scope>
    <source>
        <strain evidence="2 3">YL28-9</strain>
    </source>
</reference>
<accession>A0A2T3HS30</accession>
<feature type="transmembrane region" description="Helical" evidence="1">
    <location>
        <begin position="27"/>
        <end position="45"/>
    </location>
</feature>
<sequence length="118" mass="12869">MKRYFAYLVLAAGMAYLLFFVQETTRWPVWGGVVAGLAAAMFSLAEGSGKALRIVRALSVLVGLAGALYLNILSWNLFQSVRVHHYLDVSLVMLAALRAIFLAGLAALNVLLQQQART</sequence>
<dbReference type="OrthoDB" id="9964386at2"/>
<keyword evidence="3" id="KW-1185">Reference proteome</keyword>
<evidence type="ECO:0000313" key="3">
    <source>
        <dbReference type="Proteomes" id="UP000240912"/>
    </source>
</evidence>
<evidence type="ECO:0000313" key="2">
    <source>
        <dbReference type="EMBL" id="PST85213.1"/>
    </source>
</evidence>
<feature type="transmembrane region" description="Helical" evidence="1">
    <location>
        <begin position="5"/>
        <end position="21"/>
    </location>
</feature>
<keyword evidence="1" id="KW-0812">Transmembrane</keyword>
<dbReference type="EMBL" id="PYLS01000001">
    <property type="protein sequence ID" value="PST85213.1"/>
    <property type="molecule type" value="Genomic_DNA"/>
</dbReference>
<feature type="transmembrane region" description="Helical" evidence="1">
    <location>
        <begin position="57"/>
        <end position="78"/>
    </location>
</feature>
<organism evidence="2 3">
    <name type="scientific">Pedobacter yulinensis</name>
    <dbReference type="NCBI Taxonomy" id="2126353"/>
    <lineage>
        <taxon>Bacteria</taxon>
        <taxon>Pseudomonadati</taxon>
        <taxon>Bacteroidota</taxon>
        <taxon>Sphingobacteriia</taxon>
        <taxon>Sphingobacteriales</taxon>
        <taxon>Sphingobacteriaceae</taxon>
        <taxon>Pedobacter</taxon>
    </lineage>
</organism>
<protein>
    <submittedName>
        <fullName evidence="2">Uncharacterized protein</fullName>
    </submittedName>
</protein>
<keyword evidence="1" id="KW-0472">Membrane</keyword>
<comment type="caution">
    <text evidence="2">The sequence shown here is derived from an EMBL/GenBank/DDBJ whole genome shotgun (WGS) entry which is preliminary data.</text>
</comment>
<feature type="transmembrane region" description="Helical" evidence="1">
    <location>
        <begin position="90"/>
        <end position="112"/>
    </location>
</feature>
<dbReference type="RefSeq" id="WP_107213740.1">
    <property type="nucleotide sequence ID" value="NZ_KZ686268.1"/>
</dbReference>
<dbReference type="AlphaFoldDB" id="A0A2T3HS30"/>
<proteinExistence type="predicted"/>
<evidence type="ECO:0000256" key="1">
    <source>
        <dbReference type="SAM" id="Phobius"/>
    </source>
</evidence>
<name>A0A2T3HS30_9SPHI</name>